<dbReference type="Proteomes" id="UP000092461">
    <property type="component" value="Unassembled WGS sequence"/>
</dbReference>
<dbReference type="VEuPathDB" id="VectorBase:LLONM1_006123"/>
<proteinExistence type="predicted"/>
<dbReference type="AlphaFoldDB" id="A0A1B0CI73"/>
<evidence type="ECO:0000256" key="1">
    <source>
        <dbReference type="SAM" id="MobiDB-lite"/>
    </source>
</evidence>
<organism evidence="2 3">
    <name type="scientific">Lutzomyia longipalpis</name>
    <name type="common">Sand fly</name>
    <dbReference type="NCBI Taxonomy" id="7200"/>
    <lineage>
        <taxon>Eukaryota</taxon>
        <taxon>Metazoa</taxon>
        <taxon>Ecdysozoa</taxon>
        <taxon>Arthropoda</taxon>
        <taxon>Hexapoda</taxon>
        <taxon>Insecta</taxon>
        <taxon>Pterygota</taxon>
        <taxon>Neoptera</taxon>
        <taxon>Endopterygota</taxon>
        <taxon>Diptera</taxon>
        <taxon>Nematocera</taxon>
        <taxon>Psychodoidea</taxon>
        <taxon>Psychodidae</taxon>
        <taxon>Lutzomyia</taxon>
        <taxon>Lutzomyia</taxon>
    </lineage>
</organism>
<evidence type="ECO:0000313" key="3">
    <source>
        <dbReference type="Proteomes" id="UP000092461"/>
    </source>
</evidence>
<accession>A0A1B0CI73</accession>
<feature type="region of interest" description="Disordered" evidence="1">
    <location>
        <begin position="185"/>
        <end position="206"/>
    </location>
</feature>
<dbReference type="EnsemblMetazoa" id="LLOJ004135-RA">
    <property type="protein sequence ID" value="LLOJ004135-PA"/>
    <property type="gene ID" value="LLOJ004135"/>
</dbReference>
<keyword evidence="3" id="KW-1185">Reference proteome</keyword>
<sequence length="226" mass="24691">MELFLDKRYKSKLPKELQDLNDLEKKPRQDDVAATLNPEVDPLSNIKELSSYIEQLDHPPLKLPIEKLPNYPEVLDDDLSNLRVPSPPILGAADIQKVENKAMDPEAAGMACSSNYRQAMQAYNRGLLDRTRMNTQTEVELFGQFVVKMLRKMNEPSRFATMSKMSSILFENILSSGFVNTEGNAGNGGNGGNGGTNGASGVNGDGGDGDVAMSMIDALISKHESN</sequence>
<name>A0A1B0CI73_LUTLO</name>
<evidence type="ECO:0000313" key="2">
    <source>
        <dbReference type="EnsemblMetazoa" id="LLOJ004135-PA"/>
    </source>
</evidence>
<dbReference type="EMBL" id="AJWK01013066">
    <property type="status" value="NOT_ANNOTATED_CDS"/>
    <property type="molecule type" value="Genomic_DNA"/>
</dbReference>
<reference evidence="2" key="1">
    <citation type="submission" date="2020-05" db="UniProtKB">
        <authorList>
            <consortium name="EnsemblMetazoa"/>
        </authorList>
    </citation>
    <scope>IDENTIFICATION</scope>
    <source>
        <strain evidence="2">Jacobina</strain>
    </source>
</reference>
<dbReference type="VEuPathDB" id="VectorBase:LLOJ004135"/>
<protein>
    <submittedName>
        <fullName evidence="2">Uncharacterized protein</fullName>
    </submittedName>
</protein>